<organism evidence="3 4">
    <name type="scientific">Frateuria flava</name>
    <dbReference type="NCBI Taxonomy" id="2821489"/>
    <lineage>
        <taxon>Bacteria</taxon>
        <taxon>Pseudomonadati</taxon>
        <taxon>Pseudomonadota</taxon>
        <taxon>Gammaproteobacteria</taxon>
        <taxon>Lysobacterales</taxon>
        <taxon>Rhodanobacteraceae</taxon>
        <taxon>Frateuria</taxon>
    </lineage>
</organism>
<accession>A0ABS4DQL2</accession>
<feature type="region of interest" description="Disordered" evidence="1">
    <location>
        <begin position="28"/>
        <end position="55"/>
    </location>
</feature>
<dbReference type="Proteomes" id="UP000823790">
    <property type="component" value="Unassembled WGS sequence"/>
</dbReference>
<keyword evidence="4" id="KW-1185">Reference proteome</keyword>
<dbReference type="RefSeq" id="WP_209621913.1">
    <property type="nucleotide sequence ID" value="NZ_JAGJRS010000028.1"/>
</dbReference>
<keyword evidence="2" id="KW-1133">Transmembrane helix</keyword>
<evidence type="ECO:0000313" key="3">
    <source>
        <dbReference type="EMBL" id="MBP1475356.1"/>
    </source>
</evidence>
<gene>
    <name evidence="3" type="ORF">J7I44_13670</name>
</gene>
<dbReference type="EMBL" id="JAGJRS010000028">
    <property type="protein sequence ID" value="MBP1475356.1"/>
    <property type="molecule type" value="Genomic_DNA"/>
</dbReference>
<feature type="transmembrane region" description="Helical" evidence="2">
    <location>
        <begin position="61"/>
        <end position="82"/>
    </location>
</feature>
<evidence type="ECO:0000256" key="2">
    <source>
        <dbReference type="SAM" id="Phobius"/>
    </source>
</evidence>
<reference evidence="3 4" key="1">
    <citation type="submission" date="2021-04" db="EMBL/GenBank/DDBJ databases">
        <authorList>
            <person name="Huq M.A."/>
        </authorList>
    </citation>
    <scope>NUCLEOTIDE SEQUENCE [LARGE SCALE GENOMIC DNA]</scope>
    <source>
        <strain evidence="3 4">MAH-13</strain>
    </source>
</reference>
<evidence type="ECO:0000256" key="1">
    <source>
        <dbReference type="SAM" id="MobiDB-lite"/>
    </source>
</evidence>
<proteinExistence type="predicted"/>
<keyword evidence="2" id="KW-0472">Membrane</keyword>
<evidence type="ECO:0000313" key="4">
    <source>
        <dbReference type="Proteomes" id="UP000823790"/>
    </source>
</evidence>
<sequence>MAHRIDAEHDQDGGPGAVVMLRPGVATSAPRVRPASQPLPSRPTQAEPPSGHKPIWDKDNFGFWLTVCIVISLIFSIAWRALG</sequence>
<comment type="caution">
    <text evidence="3">The sequence shown here is derived from an EMBL/GenBank/DDBJ whole genome shotgun (WGS) entry which is preliminary data.</text>
</comment>
<keyword evidence="2" id="KW-0812">Transmembrane</keyword>
<protein>
    <submittedName>
        <fullName evidence="3">Uncharacterized protein</fullName>
    </submittedName>
</protein>
<name>A0ABS4DQL2_9GAMM</name>